<feature type="domain" description="POTRA" evidence="9">
    <location>
        <begin position="84"/>
        <end position="159"/>
    </location>
</feature>
<evidence type="ECO:0000256" key="2">
    <source>
        <dbReference type="ARBA" id="ARBA00009055"/>
    </source>
</evidence>
<keyword evidence="11" id="KW-1185">Reference proteome</keyword>
<evidence type="ECO:0000256" key="5">
    <source>
        <dbReference type="ARBA" id="ARBA00022692"/>
    </source>
</evidence>
<dbReference type="Gene3D" id="2.40.160.50">
    <property type="entry name" value="membrane protein fhac: a member of the omp85/tpsb transporter family"/>
    <property type="match status" value="1"/>
</dbReference>
<name>A0ABW3IAA3_9PAST</name>
<dbReference type="PANTHER" id="PTHR34597:SF3">
    <property type="entry name" value="OUTER MEMBRANE TRANSPORTER CDIB"/>
    <property type="match status" value="1"/>
</dbReference>
<keyword evidence="6" id="KW-0653">Protein transport</keyword>
<dbReference type="InterPro" id="IPR034746">
    <property type="entry name" value="POTRA"/>
</dbReference>
<sequence>MPKNKYNKVNILFFCYLLVLFFIFPFIVQAKESNPLTEELSRLKNQQHFEDVNQNLRKAERFLEDKQADQKKPSVDLMEKTTLQKITKITVDVGGEKVSLDFDKVINNYLNQPLSTKTVFALTKELTEVLYRAGYVTSAIGLKSSKITNGEIQFIVLWGKVDDILVERTAPTLFKDRAMILALPDLKGKLLCIYDIDQMIETLNTTNKTAKISVVADDKKGFSNLSIDRQRSYYPQIIFGLNNSGAGNNANGRNQATLNISWSDILGTNDRWNFSTGHRFYKNRSNNRQNNYSLSYVQPLSFSSLEIKLSESSYEKLLIGLHSINPTSGKTQATAMKLSHTLLRNKETILSMYGELEFKRRFSYFSDILIGKYHNNKLNLGLSYITNLGHGKLYSDLSYSNGLRWFNANYSAYDESREKTLKLISGSINWNRPFFFLDRPMTYQSRLGMQYSFDSVYSENQFSIGDEYTVRGFKGGVGSGDSGAYLSQTITIPFYPEKSYLSQISPFVGIDIGKVYSKRPHNIDTLIGFALGAKAQIDKFSLSITYANPINGVGSFEDSTKKPVYYFSGSISF</sequence>
<comment type="similarity">
    <text evidence="2">Belongs to the TPS (TC 1.B.20) family.</text>
</comment>
<dbReference type="Pfam" id="PF08479">
    <property type="entry name" value="POTRA_2"/>
    <property type="match status" value="1"/>
</dbReference>
<keyword evidence="4" id="KW-1134">Transmembrane beta strand</keyword>
<gene>
    <name evidence="10" type="ORF">ACFQ02_08660</name>
</gene>
<dbReference type="EMBL" id="JBHTJN010000026">
    <property type="protein sequence ID" value="MFD0966901.1"/>
    <property type="molecule type" value="Genomic_DNA"/>
</dbReference>
<keyword evidence="8" id="KW-0998">Cell outer membrane</keyword>
<comment type="subcellular location">
    <subcellularLocation>
        <location evidence="1">Cell outer membrane</location>
    </subcellularLocation>
</comment>
<evidence type="ECO:0000256" key="1">
    <source>
        <dbReference type="ARBA" id="ARBA00004442"/>
    </source>
</evidence>
<dbReference type="InterPro" id="IPR027282">
    <property type="entry name" value="TPS"/>
</dbReference>
<dbReference type="Pfam" id="PF03865">
    <property type="entry name" value="ShlB"/>
    <property type="match status" value="1"/>
</dbReference>
<evidence type="ECO:0000313" key="10">
    <source>
        <dbReference type="EMBL" id="MFD0966901.1"/>
    </source>
</evidence>
<dbReference type="InterPro" id="IPR005565">
    <property type="entry name" value="Hemolysn_activator_HlyB_C"/>
</dbReference>
<dbReference type="InterPro" id="IPR013686">
    <property type="entry name" value="Polypept-transport_assoc_ShlB"/>
</dbReference>
<dbReference type="PIRSF" id="PIRSF029745">
    <property type="entry name" value="FhaC"/>
    <property type="match status" value="1"/>
</dbReference>
<proteinExistence type="inferred from homology"/>
<evidence type="ECO:0000256" key="3">
    <source>
        <dbReference type="ARBA" id="ARBA00022448"/>
    </source>
</evidence>
<organism evidence="10 11">
    <name type="scientific">Seminibacterium arietis</name>
    <dbReference type="NCBI Taxonomy" id="1173502"/>
    <lineage>
        <taxon>Bacteria</taxon>
        <taxon>Pseudomonadati</taxon>
        <taxon>Pseudomonadota</taxon>
        <taxon>Gammaproteobacteria</taxon>
        <taxon>Pasteurellales</taxon>
        <taxon>Pasteurellaceae</taxon>
        <taxon>Seminibacterium</taxon>
    </lineage>
</organism>
<protein>
    <submittedName>
        <fullName evidence="10">ShlB/FhaC/HecB family hemolysin secretion/activation protein</fullName>
    </submittedName>
</protein>
<dbReference type="PROSITE" id="PS51779">
    <property type="entry name" value="POTRA"/>
    <property type="match status" value="1"/>
</dbReference>
<evidence type="ECO:0000256" key="6">
    <source>
        <dbReference type="ARBA" id="ARBA00022927"/>
    </source>
</evidence>
<keyword evidence="7" id="KW-0472">Membrane</keyword>
<accession>A0ABW3IAA3</accession>
<evidence type="ECO:0000256" key="8">
    <source>
        <dbReference type="ARBA" id="ARBA00023237"/>
    </source>
</evidence>
<dbReference type="InterPro" id="IPR051544">
    <property type="entry name" value="TPS_OM_transporter"/>
</dbReference>
<evidence type="ECO:0000259" key="9">
    <source>
        <dbReference type="PROSITE" id="PS51779"/>
    </source>
</evidence>
<evidence type="ECO:0000256" key="7">
    <source>
        <dbReference type="ARBA" id="ARBA00023136"/>
    </source>
</evidence>
<dbReference type="PANTHER" id="PTHR34597">
    <property type="entry name" value="SLR1661 PROTEIN"/>
    <property type="match status" value="1"/>
</dbReference>
<dbReference type="Proteomes" id="UP001596996">
    <property type="component" value="Unassembled WGS sequence"/>
</dbReference>
<reference evidence="11" key="1">
    <citation type="journal article" date="2019" name="Int. J. Syst. Evol. Microbiol.">
        <title>The Global Catalogue of Microorganisms (GCM) 10K type strain sequencing project: providing services to taxonomists for standard genome sequencing and annotation.</title>
        <authorList>
            <consortium name="The Broad Institute Genomics Platform"/>
            <consortium name="The Broad Institute Genome Sequencing Center for Infectious Disease"/>
            <person name="Wu L."/>
            <person name="Ma J."/>
        </authorList>
    </citation>
    <scope>NUCLEOTIDE SEQUENCE [LARGE SCALE GENOMIC DNA]</scope>
    <source>
        <strain evidence="11">CCUG 61707</strain>
    </source>
</reference>
<dbReference type="Gene3D" id="3.10.20.310">
    <property type="entry name" value="membrane protein fhac"/>
    <property type="match status" value="1"/>
</dbReference>
<evidence type="ECO:0000256" key="4">
    <source>
        <dbReference type="ARBA" id="ARBA00022452"/>
    </source>
</evidence>
<keyword evidence="5" id="KW-0812">Transmembrane</keyword>
<keyword evidence="3" id="KW-0813">Transport</keyword>
<dbReference type="RefSeq" id="WP_380821858.1">
    <property type="nucleotide sequence ID" value="NZ_JBHTJN010000026.1"/>
</dbReference>
<evidence type="ECO:0000313" key="11">
    <source>
        <dbReference type="Proteomes" id="UP001596996"/>
    </source>
</evidence>
<comment type="caution">
    <text evidence="10">The sequence shown here is derived from an EMBL/GenBank/DDBJ whole genome shotgun (WGS) entry which is preliminary data.</text>
</comment>